<dbReference type="InterPro" id="IPR014031">
    <property type="entry name" value="Ketoacyl_synth_C"/>
</dbReference>
<dbReference type="Pfam" id="PF00109">
    <property type="entry name" value="ketoacyl-synt"/>
    <property type="match status" value="1"/>
</dbReference>
<comment type="caution">
    <text evidence="10">The sequence shown here is derived from an EMBL/GenBank/DDBJ whole genome shotgun (WGS) entry which is preliminary data.</text>
</comment>
<dbReference type="InterPro" id="IPR020806">
    <property type="entry name" value="PKS_PP-bd"/>
</dbReference>
<dbReference type="InterPro" id="IPR029058">
    <property type="entry name" value="AB_hydrolase_fold"/>
</dbReference>
<gene>
    <name evidence="10" type="ORF">AACH06_28355</name>
</gene>
<dbReference type="Pfam" id="PF02801">
    <property type="entry name" value="Ketoacyl-synt_C"/>
    <property type="match status" value="1"/>
</dbReference>
<dbReference type="PANTHER" id="PTHR43775">
    <property type="entry name" value="FATTY ACID SYNTHASE"/>
    <property type="match status" value="1"/>
</dbReference>
<evidence type="ECO:0000256" key="7">
    <source>
        <dbReference type="ARBA" id="ARBA00022737"/>
    </source>
</evidence>
<dbReference type="CDD" id="cd00833">
    <property type="entry name" value="PKS"/>
    <property type="match status" value="1"/>
</dbReference>
<dbReference type="InterPro" id="IPR057326">
    <property type="entry name" value="KR_dom"/>
</dbReference>
<dbReference type="CDD" id="cd08953">
    <property type="entry name" value="KR_2_SDR_x"/>
    <property type="match status" value="1"/>
</dbReference>
<dbReference type="Pfam" id="PF00550">
    <property type="entry name" value="PP-binding"/>
    <property type="match status" value="3"/>
</dbReference>
<organism evidence="10 11">
    <name type="scientific">Ideonella lacteola</name>
    <dbReference type="NCBI Taxonomy" id="2984193"/>
    <lineage>
        <taxon>Bacteria</taxon>
        <taxon>Pseudomonadati</taxon>
        <taxon>Pseudomonadota</taxon>
        <taxon>Betaproteobacteria</taxon>
        <taxon>Burkholderiales</taxon>
        <taxon>Sphaerotilaceae</taxon>
        <taxon>Ideonella</taxon>
    </lineage>
</organism>
<dbReference type="PROSITE" id="PS50075">
    <property type="entry name" value="CARRIER"/>
    <property type="match status" value="2"/>
</dbReference>
<evidence type="ECO:0000256" key="5">
    <source>
        <dbReference type="ARBA" id="ARBA00022553"/>
    </source>
</evidence>
<dbReference type="PROSITE" id="PS52004">
    <property type="entry name" value="KS3_2"/>
    <property type="match status" value="1"/>
</dbReference>
<dbReference type="InterPro" id="IPR014030">
    <property type="entry name" value="Ketoacyl_synth_N"/>
</dbReference>
<sequence>MSNTETNGRDAWPKRVEEIVRQAIMQETKLPAHQLASDTTFEEYGIESVMVVAITRRLEETFGELAKTLFFEFQTIRELAGFLAREYPQPAAEPAPAPAPAVVKAEPIVAVAAPAPVAVAAAPVPVQAAAPAPVVDAAEPGAAMPCAFLLADEPAAAPEPQDEPIAIIGMSGRFPKADNLDEFWANLVAGKNCISEVPAELWDWREIWTTEKGVEGKSYTRWGGFMNDVDKFDPLFFNISNLEAQSLDPQERLFLETVYHTIEDAGYAREQLAGRKVGVYAGAMWSQYQLYGVDSANAGSSYASIANRVSYWFNFTGPSIGLDTMCSSSLTTVHLACESLRRGETELAIAGGVNVTVHPNKYMFLSKTGFASTEGLCRAYGEGGDGYVPGDGVGALLLKPLSAAQRDGDRILALIRGSAINHGGKSNAYTVPNPKLQASLIKEALDAARVDPRTISYIEGHGTGTALGDPIEVRALTQVFGESSDEVGYCALGSVKSNVGHLESAAGFAGIAKVVLQMRHRQLVPSIHTEVLNKNIDFDKTPFVVQRTLAPWRQPVIKDEQGGEIRVPRRAGVSSFGAGGANGHVVLEEFVEPPQATAAVPASSQLFVFSAKNNERLQAVVQRFVASALSDAPARVATGPAAEEVLGVVAGALGVSARLLDADDAWADLSIDFWAAERIARRVNEAFETALTADDVLRAGTVGQLCALCGGAGSATGANEPERFANLAYTLQVGREAQAKRLAVEADNFGQLRERLERFLAGAQDIDGVSTSPASNRDRVQADGEQDQEFLRSLARGRKWAKLARLWCHGASVLWAECHRGWPVRRVDLPLYPFAKERCWVNTAATAKPVAAASGLAAQLNALQSLDGTLRFDLRWDDAAADGAAEARIMGWIGEAADFVGERGSANDVRWQRGATLDAGAPLTLEIAQGPAGSEAPAVRLLDAAAQPLAGAVLRQRDESGSEVVAATTDLAAIRARCPQALPAFRAAGVGIDEAVAGEQTAVVRYQLAQRTPPAWQAALALVDAAAGLVARAWPGAAGSDASAWRVEHVRLVGVSAPAGSMFLRMLPEGGYAVDALDAEGRIWMTARGLRANQGDPVLERMFYRPEWVEQALPKAEPAADATGAVVLVYPSAAAFVAEGLKKRLDRPVHEIVLGGKTAVLSARSWSVALADEAALPACAQHIGAIDTVYFLGGVNIEHWHPRSTKELRDVQTASTAMLLRLVKAIEAQNASRRRWSLRIVSNAVAKIADDDVIQPFTAGLLGFAKALTNELPHVATQWIDLALGEGVTALTPELGQDLDRVIAGVGDGQQLALRGGKAYRRTLRPASLPQPQASALRDDGVYVIVGGAGNVGVRISQYLAERCGANIAWIGRRAADDAMQAQCADVAAGRVRYYQADIGDDKKLAKALQKIEAEMGALRGVFHSAMAFSGGRLATLSEAEFNDALHAKTIGSHALYRALKGRDLDFLMFFSSGEAFVGNKGWGAYTVACNFQDAFSLHLREETGCPVHVINWGFWEGNDRGDPELLRAKGIYPLNGEQGGQAIERLLASGLGQVMALNVSDAVLERMGVELPKPAQPAPAKPTPRQVVESKAAEAGREAGKVIEQISQQAKVAHVEAALTVDAVAQSVRAIVADTLMIEREKIDLDADLADFGVDSLIVVNLHRALEELAGTLPATLFLNYQSVREVAEFLINNHVEQARQLLGGSAPAAVAVPTETQAPAPVAADETPVQVVTTAAGPTAAELSDRARVLRRIPADQIESFLFSYGDLFREGQLANAQASGTAEVGADELLHLLVEVPSCPQVEVFVTGEGSPLVLMPAVALTAPVWLKQLESLRTQHRLIVIHAPGYGLSKAIRESTAAGVSRVFSEVLQRLIGAQPAHLVSSCFGSIAAAHLARFHPEQVASLSMVGGFYDGADLPPVTADNLSIEEVMQMIQTVSGSLKLDFDTVAAQWPADDARRLETERMGGLLIGSQCANPLVAMRYLNEMITLSTLDWVREIRRPLNFVFGDLDTVIRPVHSQTMHDATAGSGLVEIKGSGHYPFLTHPGEFDDVLTRFVTQVDAAHAPATTTDASVLS</sequence>
<dbReference type="PROSITE" id="PS00012">
    <property type="entry name" value="PHOSPHOPANTETHEINE"/>
    <property type="match status" value="1"/>
</dbReference>
<dbReference type="Pfam" id="PF16197">
    <property type="entry name" value="KAsynt_C_assoc"/>
    <property type="match status" value="1"/>
</dbReference>
<dbReference type="PANTHER" id="PTHR43775:SF37">
    <property type="entry name" value="SI:DKEY-61P9.11"/>
    <property type="match status" value="1"/>
</dbReference>
<evidence type="ECO:0000259" key="8">
    <source>
        <dbReference type="PROSITE" id="PS50075"/>
    </source>
</evidence>
<dbReference type="InterPro" id="IPR036291">
    <property type="entry name" value="NAD(P)-bd_dom_sf"/>
</dbReference>
<dbReference type="SMART" id="SM00823">
    <property type="entry name" value="PKS_PP"/>
    <property type="match status" value="3"/>
</dbReference>
<dbReference type="RefSeq" id="WP_341429179.1">
    <property type="nucleotide sequence ID" value="NZ_JBBUTG010000034.1"/>
</dbReference>
<dbReference type="InterPro" id="IPR009081">
    <property type="entry name" value="PP-bd_ACP"/>
</dbReference>
<evidence type="ECO:0000313" key="10">
    <source>
        <dbReference type="EMBL" id="MEK8034749.1"/>
    </source>
</evidence>
<keyword evidence="11" id="KW-1185">Reference proteome</keyword>
<proteinExistence type="predicted"/>
<dbReference type="SUPFAM" id="SSF51735">
    <property type="entry name" value="NAD(P)-binding Rossmann-fold domains"/>
    <property type="match status" value="2"/>
</dbReference>
<keyword evidence="10" id="KW-0378">Hydrolase</keyword>
<dbReference type="GO" id="GO:0016787">
    <property type="term" value="F:hydrolase activity"/>
    <property type="evidence" value="ECO:0007669"/>
    <property type="project" value="UniProtKB-KW"/>
</dbReference>
<keyword evidence="5" id="KW-0597">Phosphoprotein</keyword>
<dbReference type="InterPro" id="IPR020841">
    <property type="entry name" value="PKS_Beta-ketoAc_synthase_dom"/>
</dbReference>
<dbReference type="InterPro" id="IPR050091">
    <property type="entry name" value="PKS_NRPS_Biosynth_Enz"/>
</dbReference>
<dbReference type="Gene3D" id="3.40.47.10">
    <property type="match status" value="1"/>
</dbReference>
<keyword evidence="7" id="KW-0677">Repeat</keyword>
<dbReference type="InterPro" id="IPR036736">
    <property type="entry name" value="ACP-like_sf"/>
</dbReference>
<dbReference type="InterPro" id="IPR016039">
    <property type="entry name" value="Thiolase-like"/>
</dbReference>
<name>A0ABU9BXN5_9BURK</name>
<dbReference type="Gene3D" id="3.40.50.720">
    <property type="entry name" value="NAD(P)-binding Rossmann-like Domain"/>
    <property type="match status" value="1"/>
</dbReference>
<dbReference type="SMART" id="SM00825">
    <property type="entry name" value="PKS_KS"/>
    <property type="match status" value="1"/>
</dbReference>
<protein>
    <submittedName>
        <fullName evidence="10">Alpha/beta fold hydrolase</fullName>
    </submittedName>
</protein>
<dbReference type="SUPFAM" id="SSF53474">
    <property type="entry name" value="alpha/beta-Hydrolases"/>
    <property type="match status" value="1"/>
</dbReference>
<comment type="subcellular location">
    <subcellularLocation>
        <location evidence="1">Cytoplasm</location>
    </subcellularLocation>
</comment>
<evidence type="ECO:0000256" key="2">
    <source>
        <dbReference type="ARBA" id="ARBA00004792"/>
    </source>
</evidence>
<dbReference type="Pfam" id="PF00561">
    <property type="entry name" value="Abhydrolase_1"/>
    <property type="match status" value="1"/>
</dbReference>
<feature type="domain" description="Ketosynthase family 3 (KS3)" evidence="9">
    <location>
        <begin position="162"/>
        <end position="589"/>
    </location>
</feature>
<keyword evidence="3" id="KW-0596">Phosphopantetheine</keyword>
<dbReference type="InterPro" id="IPR000073">
    <property type="entry name" value="AB_hydrolase_1"/>
</dbReference>
<dbReference type="InterPro" id="IPR013968">
    <property type="entry name" value="PKS_KR"/>
</dbReference>
<dbReference type="SUPFAM" id="SSF53901">
    <property type="entry name" value="Thiolase-like"/>
    <property type="match status" value="1"/>
</dbReference>
<evidence type="ECO:0000259" key="9">
    <source>
        <dbReference type="PROSITE" id="PS52004"/>
    </source>
</evidence>
<dbReference type="InterPro" id="IPR032821">
    <property type="entry name" value="PKS_assoc"/>
</dbReference>
<keyword evidence="6" id="KW-0808">Transferase</keyword>
<evidence type="ECO:0000313" key="11">
    <source>
        <dbReference type="Proteomes" id="UP001371218"/>
    </source>
</evidence>
<accession>A0ABU9BXN5</accession>
<evidence type="ECO:0000256" key="1">
    <source>
        <dbReference type="ARBA" id="ARBA00004496"/>
    </source>
</evidence>
<dbReference type="Pfam" id="PF08659">
    <property type="entry name" value="KR"/>
    <property type="match status" value="1"/>
</dbReference>
<dbReference type="Gene3D" id="1.10.1200.10">
    <property type="entry name" value="ACP-like"/>
    <property type="match status" value="2"/>
</dbReference>
<evidence type="ECO:0000256" key="4">
    <source>
        <dbReference type="ARBA" id="ARBA00022490"/>
    </source>
</evidence>
<reference evidence="10 11" key="1">
    <citation type="submission" date="2024-04" db="EMBL/GenBank/DDBJ databases">
        <title>Novel species of the genus Ideonella isolated from streams.</title>
        <authorList>
            <person name="Lu H."/>
        </authorList>
    </citation>
    <scope>NUCLEOTIDE SEQUENCE [LARGE SCALE GENOMIC DNA]</scope>
    <source>
        <strain evidence="10 11">DXS29W</strain>
    </source>
</reference>
<evidence type="ECO:0000256" key="6">
    <source>
        <dbReference type="ARBA" id="ARBA00022679"/>
    </source>
</evidence>
<feature type="domain" description="Carrier" evidence="8">
    <location>
        <begin position="1620"/>
        <end position="1696"/>
    </location>
</feature>
<dbReference type="Gene3D" id="3.40.50.1820">
    <property type="entry name" value="alpha/beta hydrolase"/>
    <property type="match status" value="1"/>
</dbReference>
<dbReference type="Pfam" id="PF22336">
    <property type="entry name" value="RhiE-like_linker"/>
    <property type="match status" value="1"/>
</dbReference>
<keyword evidence="4" id="KW-0963">Cytoplasm</keyword>
<dbReference type="InterPro" id="IPR054514">
    <property type="entry name" value="RhiE-like_linker"/>
</dbReference>
<dbReference type="Proteomes" id="UP001371218">
    <property type="component" value="Unassembled WGS sequence"/>
</dbReference>
<dbReference type="EMBL" id="JBBUTG010000034">
    <property type="protein sequence ID" value="MEK8034749.1"/>
    <property type="molecule type" value="Genomic_DNA"/>
</dbReference>
<evidence type="ECO:0000256" key="3">
    <source>
        <dbReference type="ARBA" id="ARBA00022450"/>
    </source>
</evidence>
<dbReference type="SUPFAM" id="SSF47336">
    <property type="entry name" value="ACP-like"/>
    <property type="match status" value="3"/>
</dbReference>
<feature type="domain" description="Carrier" evidence="8">
    <location>
        <begin position="11"/>
        <end position="87"/>
    </location>
</feature>
<dbReference type="SMART" id="SM00822">
    <property type="entry name" value="PKS_KR"/>
    <property type="match status" value="1"/>
</dbReference>
<dbReference type="Gene3D" id="3.30.70.3290">
    <property type="match status" value="1"/>
</dbReference>
<comment type="pathway">
    <text evidence="2">Antibiotic biosynthesis.</text>
</comment>
<dbReference type="InterPro" id="IPR006162">
    <property type="entry name" value="Ppantetheine_attach_site"/>
</dbReference>